<dbReference type="Proteomes" id="UP000001803">
    <property type="component" value="Chromosome"/>
</dbReference>
<reference evidence="1 2" key="1">
    <citation type="journal article" date="2009" name="PLoS ONE">
        <title>Genome sequence of the pathogenic intestinal spirochete Brachyspira hyodysenteriae reveals adaptations to its lifestyle in the porcine large intestine.</title>
        <authorList>
            <person name="Bellgard M.I."/>
            <person name="Wanchanthuek P."/>
            <person name="La T."/>
            <person name="Ryan K."/>
            <person name="Moolhuijzen P."/>
            <person name="Albertyn Z."/>
            <person name="Shaban B."/>
            <person name="Motro Y."/>
            <person name="Dunn D.S."/>
            <person name="Schibeci D."/>
            <person name="Hunter A."/>
            <person name="Barrero R."/>
            <person name="Phillips N.D."/>
            <person name="Hampson D.J."/>
        </authorList>
    </citation>
    <scope>NUCLEOTIDE SEQUENCE [LARGE SCALE GENOMIC DNA]</scope>
    <source>
        <strain evidence="2">ATCC 49526 / WA1</strain>
    </source>
</reference>
<keyword evidence="2" id="KW-1185">Reference proteome</keyword>
<evidence type="ECO:0000313" key="2">
    <source>
        <dbReference type="Proteomes" id="UP000001803"/>
    </source>
</evidence>
<name>A0A3B6V9S4_BRAHW</name>
<evidence type="ECO:0000313" key="1">
    <source>
        <dbReference type="EMBL" id="ACN83829.1"/>
    </source>
</evidence>
<sequence>MIIKKFLTKVIISKNAVSAIIIVSLLKQKIDIFKLLNKR</sequence>
<dbReference type="AlphaFoldDB" id="A0A3B6V9S4"/>
<gene>
    <name evidence="1" type="ordered locus">BHWA1_01351</name>
</gene>
<accession>A0A3B6V9S4</accession>
<proteinExistence type="predicted"/>
<protein>
    <submittedName>
        <fullName evidence="1">Uncharacterized protein</fullName>
    </submittedName>
</protein>
<organism evidence="1 2">
    <name type="scientific">Brachyspira hyodysenteriae (strain ATCC 49526 / WA1)</name>
    <dbReference type="NCBI Taxonomy" id="565034"/>
    <lineage>
        <taxon>Bacteria</taxon>
        <taxon>Pseudomonadati</taxon>
        <taxon>Spirochaetota</taxon>
        <taxon>Spirochaetia</taxon>
        <taxon>Brachyspirales</taxon>
        <taxon>Brachyspiraceae</taxon>
        <taxon>Brachyspira</taxon>
    </lineage>
</organism>
<dbReference type="KEGG" id="bhy:BHWA1_01351"/>
<dbReference type="EMBL" id="CP001357">
    <property type="protein sequence ID" value="ACN83829.1"/>
    <property type="molecule type" value="Genomic_DNA"/>
</dbReference>